<name>A0AAW8DIM8_9MICC</name>
<comment type="caution">
    <text evidence="6">The sequence shown here is derived from an EMBL/GenBank/DDBJ whole genome shotgun (WGS) entry which is preliminary data.</text>
</comment>
<dbReference type="Gene3D" id="3.90.550.10">
    <property type="entry name" value="Spore Coat Polysaccharide Biosynthesis Protein SpsA, Chain A"/>
    <property type="match status" value="1"/>
</dbReference>
<organism evidence="6 9">
    <name type="scientific">Arthrobacter bambusae</name>
    <dbReference type="NCBI Taxonomy" id="1338426"/>
    <lineage>
        <taxon>Bacteria</taxon>
        <taxon>Bacillati</taxon>
        <taxon>Actinomycetota</taxon>
        <taxon>Actinomycetes</taxon>
        <taxon>Micrococcales</taxon>
        <taxon>Micrococcaceae</taxon>
        <taxon>Arthrobacter</taxon>
    </lineage>
</organism>
<proteinExistence type="inferred from homology"/>
<feature type="transmembrane region" description="Helical" evidence="4">
    <location>
        <begin position="429"/>
        <end position="448"/>
    </location>
</feature>
<evidence type="ECO:0000256" key="4">
    <source>
        <dbReference type="SAM" id="Phobius"/>
    </source>
</evidence>
<protein>
    <submittedName>
        <fullName evidence="6">Cellulose synthase/poly-beta-1,6-N-acetylglucosamine synthase-like glycosyltransferase</fullName>
    </submittedName>
</protein>
<dbReference type="CDD" id="cd06423">
    <property type="entry name" value="CESA_like"/>
    <property type="match status" value="1"/>
</dbReference>
<sequence>MGRGRFRRIVGLVIVAAAGSASVLVSLAAVSGVPVFGEHPASGVLLGVWSVRYDARMPAVLLIVAAVSGALLIAGGVALLERTFSNRLRRSLDPGNPLAPRIVMASTRGVYAGPVTVTVVIPAHNEEASLPLTLAALLGQSHFPERVIVVADNCTDGTVAIARDAGVEVFETVQNTRKKAGALNQTLEWLLPEQGDNDVVMVMDADTRLDDGFIEAAVRRFSDDRALMAVGGLFHGEPGRGLLGQLQRNEYIRYAREIRRRRGRVYVLTGTASMFRPAALRAVARNRGLSVPGTPGDVYDTAALTEDNELTIALKSLGALMISPVQCTTVTELMPSWRALWAQRLRWQRGALENIGAYGITSQTLRYWAQQLGIAYSVAALGSYFLLLTLMVLALDDWIWFPFWLGLGVLFSIERVVTVWRGGWRARLLALVIFPELIFDLFLNVVYVKGIVDITLGRRADWKHVIHRIEDRERPVVYESRH</sequence>
<evidence type="ECO:0000256" key="1">
    <source>
        <dbReference type="ARBA" id="ARBA00006739"/>
    </source>
</evidence>
<gene>
    <name evidence="6" type="ORF">J2S90_001638</name>
    <name evidence="7" type="ORF">J2S93_002315</name>
</gene>
<dbReference type="InterPro" id="IPR001173">
    <property type="entry name" value="Glyco_trans_2-like"/>
</dbReference>
<dbReference type="Pfam" id="PF00535">
    <property type="entry name" value="Glycos_transf_2"/>
    <property type="match status" value="1"/>
</dbReference>
<dbReference type="GO" id="GO:0016757">
    <property type="term" value="F:glycosyltransferase activity"/>
    <property type="evidence" value="ECO:0007669"/>
    <property type="project" value="UniProtKB-KW"/>
</dbReference>
<dbReference type="EMBL" id="JAUSRG010000003">
    <property type="protein sequence ID" value="MDP9904683.1"/>
    <property type="molecule type" value="Genomic_DNA"/>
</dbReference>
<evidence type="ECO:0000313" key="6">
    <source>
        <dbReference type="EMBL" id="MDP9904683.1"/>
    </source>
</evidence>
<reference evidence="6 8" key="1">
    <citation type="submission" date="2023-07" db="EMBL/GenBank/DDBJ databases">
        <title>Sorghum-associated microbial communities from plants grown in Nebraska, USA.</title>
        <authorList>
            <person name="Schachtman D."/>
        </authorList>
    </citation>
    <scope>NUCLEOTIDE SEQUENCE</scope>
    <source>
        <strain evidence="6">DS1006</strain>
        <strain evidence="7 8">DS1016</strain>
    </source>
</reference>
<dbReference type="PANTHER" id="PTHR43630">
    <property type="entry name" value="POLY-BETA-1,6-N-ACETYL-D-GLUCOSAMINE SYNTHASE"/>
    <property type="match status" value="1"/>
</dbReference>
<evidence type="ECO:0000313" key="7">
    <source>
        <dbReference type="EMBL" id="MDQ0180888.1"/>
    </source>
</evidence>
<evidence type="ECO:0000259" key="5">
    <source>
        <dbReference type="Pfam" id="PF00535"/>
    </source>
</evidence>
<keyword evidence="4" id="KW-0472">Membrane</keyword>
<feature type="domain" description="Glycosyltransferase 2-like" evidence="5">
    <location>
        <begin position="118"/>
        <end position="281"/>
    </location>
</feature>
<keyword evidence="2" id="KW-0328">Glycosyltransferase</keyword>
<dbReference type="Proteomes" id="UP001242995">
    <property type="component" value="Unassembled WGS sequence"/>
</dbReference>
<feature type="transmembrane region" description="Helical" evidence="4">
    <location>
        <begin position="57"/>
        <end position="80"/>
    </location>
</feature>
<evidence type="ECO:0000256" key="2">
    <source>
        <dbReference type="ARBA" id="ARBA00022676"/>
    </source>
</evidence>
<evidence type="ECO:0000256" key="3">
    <source>
        <dbReference type="ARBA" id="ARBA00022679"/>
    </source>
</evidence>
<dbReference type="Proteomes" id="UP001230951">
    <property type="component" value="Unassembled WGS sequence"/>
</dbReference>
<evidence type="ECO:0000313" key="8">
    <source>
        <dbReference type="Proteomes" id="UP001230951"/>
    </source>
</evidence>
<evidence type="ECO:0000313" key="9">
    <source>
        <dbReference type="Proteomes" id="UP001242995"/>
    </source>
</evidence>
<dbReference type="InterPro" id="IPR029044">
    <property type="entry name" value="Nucleotide-diphossugar_trans"/>
</dbReference>
<dbReference type="AlphaFoldDB" id="A0AAW8DIM8"/>
<feature type="transmembrane region" description="Helical" evidence="4">
    <location>
        <begin position="372"/>
        <end position="393"/>
    </location>
</feature>
<feature type="transmembrane region" description="Helical" evidence="4">
    <location>
        <begin position="12"/>
        <end position="37"/>
    </location>
</feature>
<keyword evidence="8" id="KW-1185">Reference proteome</keyword>
<keyword evidence="4" id="KW-0812">Transmembrane</keyword>
<dbReference type="EMBL" id="JAUSTF010000004">
    <property type="protein sequence ID" value="MDQ0180888.1"/>
    <property type="molecule type" value="Genomic_DNA"/>
</dbReference>
<feature type="transmembrane region" description="Helical" evidence="4">
    <location>
        <begin position="399"/>
        <end position="417"/>
    </location>
</feature>
<accession>A0AAW8DIM8</accession>
<keyword evidence="4" id="KW-1133">Transmembrane helix</keyword>
<keyword evidence="3" id="KW-0808">Transferase</keyword>
<dbReference type="SUPFAM" id="SSF53448">
    <property type="entry name" value="Nucleotide-diphospho-sugar transferases"/>
    <property type="match status" value="1"/>
</dbReference>
<dbReference type="RefSeq" id="WP_306960525.1">
    <property type="nucleotide sequence ID" value="NZ_JAUSRG010000003.1"/>
</dbReference>
<comment type="similarity">
    <text evidence="1">Belongs to the glycosyltransferase 2 family.</text>
</comment>
<dbReference type="PANTHER" id="PTHR43630:SF1">
    <property type="entry name" value="POLY-BETA-1,6-N-ACETYL-D-GLUCOSAMINE SYNTHASE"/>
    <property type="match status" value="1"/>
</dbReference>